<dbReference type="Proteomes" id="UP000821865">
    <property type="component" value="Chromosome 3"/>
</dbReference>
<accession>A0ACB8D3Y8</accession>
<name>A0ACB8D3Y8_DERSI</name>
<dbReference type="EMBL" id="CM023472">
    <property type="protein sequence ID" value="KAH7959078.1"/>
    <property type="molecule type" value="Genomic_DNA"/>
</dbReference>
<gene>
    <name evidence="1" type="ORF">HPB49_008128</name>
</gene>
<evidence type="ECO:0000313" key="2">
    <source>
        <dbReference type="Proteomes" id="UP000821865"/>
    </source>
</evidence>
<proteinExistence type="predicted"/>
<reference evidence="1" key="1">
    <citation type="submission" date="2020-05" db="EMBL/GenBank/DDBJ databases">
        <title>Large-scale comparative analyses of tick genomes elucidate their genetic diversity and vector capacities.</title>
        <authorList>
            <person name="Jia N."/>
            <person name="Wang J."/>
            <person name="Shi W."/>
            <person name="Du L."/>
            <person name="Sun Y."/>
            <person name="Zhan W."/>
            <person name="Jiang J."/>
            <person name="Wang Q."/>
            <person name="Zhang B."/>
            <person name="Ji P."/>
            <person name="Sakyi L.B."/>
            <person name="Cui X."/>
            <person name="Yuan T."/>
            <person name="Jiang B."/>
            <person name="Yang W."/>
            <person name="Lam T.T.-Y."/>
            <person name="Chang Q."/>
            <person name="Ding S."/>
            <person name="Wang X."/>
            <person name="Zhu J."/>
            <person name="Ruan X."/>
            <person name="Zhao L."/>
            <person name="Wei J."/>
            <person name="Que T."/>
            <person name="Du C."/>
            <person name="Cheng J."/>
            <person name="Dai P."/>
            <person name="Han X."/>
            <person name="Huang E."/>
            <person name="Gao Y."/>
            <person name="Liu J."/>
            <person name="Shao H."/>
            <person name="Ye R."/>
            <person name="Li L."/>
            <person name="Wei W."/>
            <person name="Wang X."/>
            <person name="Wang C."/>
            <person name="Yang T."/>
            <person name="Huo Q."/>
            <person name="Li W."/>
            <person name="Guo W."/>
            <person name="Chen H."/>
            <person name="Zhou L."/>
            <person name="Ni X."/>
            <person name="Tian J."/>
            <person name="Zhou Y."/>
            <person name="Sheng Y."/>
            <person name="Liu T."/>
            <person name="Pan Y."/>
            <person name="Xia L."/>
            <person name="Li J."/>
            <person name="Zhao F."/>
            <person name="Cao W."/>
        </authorList>
    </citation>
    <scope>NUCLEOTIDE SEQUENCE</scope>
    <source>
        <strain evidence="1">Dsil-2018</strain>
    </source>
</reference>
<keyword evidence="2" id="KW-1185">Reference proteome</keyword>
<organism evidence="1 2">
    <name type="scientific">Dermacentor silvarum</name>
    <name type="common">Tick</name>
    <dbReference type="NCBI Taxonomy" id="543639"/>
    <lineage>
        <taxon>Eukaryota</taxon>
        <taxon>Metazoa</taxon>
        <taxon>Ecdysozoa</taxon>
        <taxon>Arthropoda</taxon>
        <taxon>Chelicerata</taxon>
        <taxon>Arachnida</taxon>
        <taxon>Acari</taxon>
        <taxon>Parasitiformes</taxon>
        <taxon>Ixodida</taxon>
        <taxon>Ixodoidea</taxon>
        <taxon>Ixodidae</taxon>
        <taxon>Rhipicephalinae</taxon>
        <taxon>Dermacentor</taxon>
    </lineage>
</organism>
<protein>
    <submittedName>
        <fullName evidence="1">Uncharacterized protein</fullName>
    </submittedName>
</protein>
<evidence type="ECO:0000313" key="1">
    <source>
        <dbReference type="EMBL" id="KAH7959078.1"/>
    </source>
</evidence>
<comment type="caution">
    <text evidence="1">The sequence shown here is derived from an EMBL/GenBank/DDBJ whole genome shotgun (WGS) entry which is preliminary data.</text>
</comment>
<sequence>MQILGVTFSHNGTNAATLTKLQATCEQTTRMISRIAKRNHGLQEHDILRLRHAFVICRITYSTLYLHLWKCDLNKLDVLIRNVHKKALNLLSKTSTSSLLKLGIHNTAAELIEAHLTNEIMHLSTTKTGRKVLDDLHIAIPPTASGRQHIPREWR</sequence>